<protein>
    <submittedName>
        <fullName evidence="3">Uncharacterized protein</fullName>
    </submittedName>
</protein>
<keyword evidence="4" id="KW-1185">Reference proteome</keyword>
<dbReference type="Proteomes" id="UP000267821">
    <property type="component" value="Unassembled WGS sequence"/>
</dbReference>
<feature type="region of interest" description="Disordered" evidence="2">
    <location>
        <begin position="1"/>
        <end position="39"/>
    </location>
</feature>
<name>A0A3N4LCM3_9PEZI</name>
<dbReference type="PANTHER" id="PTHR40641">
    <property type="entry name" value="INVOLUCRIN REPEAT PROTEIN (AFU_ORTHOLOGUE AFUA_2G08060)"/>
    <property type="match status" value="1"/>
</dbReference>
<gene>
    <name evidence="3" type="ORF">L211DRAFT_642536</name>
</gene>
<dbReference type="AlphaFoldDB" id="A0A3N4LCM3"/>
<dbReference type="InterPro" id="IPR053268">
    <property type="entry name" value="Woronin_anchor"/>
</dbReference>
<reference evidence="3 4" key="1">
    <citation type="journal article" date="2018" name="Nat. Ecol. Evol.">
        <title>Pezizomycetes genomes reveal the molecular basis of ectomycorrhizal truffle lifestyle.</title>
        <authorList>
            <person name="Murat C."/>
            <person name="Payen T."/>
            <person name="Noel B."/>
            <person name="Kuo A."/>
            <person name="Morin E."/>
            <person name="Chen J."/>
            <person name="Kohler A."/>
            <person name="Krizsan K."/>
            <person name="Balestrini R."/>
            <person name="Da Silva C."/>
            <person name="Montanini B."/>
            <person name="Hainaut M."/>
            <person name="Levati E."/>
            <person name="Barry K.W."/>
            <person name="Belfiori B."/>
            <person name="Cichocki N."/>
            <person name="Clum A."/>
            <person name="Dockter R.B."/>
            <person name="Fauchery L."/>
            <person name="Guy J."/>
            <person name="Iotti M."/>
            <person name="Le Tacon F."/>
            <person name="Lindquist E.A."/>
            <person name="Lipzen A."/>
            <person name="Malagnac F."/>
            <person name="Mello A."/>
            <person name="Molinier V."/>
            <person name="Miyauchi S."/>
            <person name="Poulain J."/>
            <person name="Riccioni C."/>
            <person name="Rubini A."/>
            <person name="Sitrit Y."/>
            <person name="Splivallo R."/>
            <person name="Traeger S."/>
            <person name="Wang M."/>
            <person name="Zifcakova L."/>
            <person name="Wipf D."/>
            <person name="Zambonelli A."/>
            <person name="Paolocci F."/>
            <person name="Nowrousian M."/>
            <person name="Ottonello S."/>
            <person name="Baldrian P."/>
            <person name="Spatafora J.W."/>
            <person name="Henrissat B."/>
            <person name="Nagy L.G."/>
            <person name="Aury J.M."/>
            <person name="Wincker P."/>
            <person name="Grigoriev I.V."/>
            <person name="Bonfante P."/>
            <person name="Martin F.M."/>
        </authorList>
    </citation>
    <scope>NUCLEOTIDE SEQUENCE [LARGE SCALE GENOMIC DNA]</scope>
    <source>
        <strain evidence="3 4">ATCC MYA-4762</strain>
    </source>
</reference>
<feature type="region of interest" description="Disordered" evidence="2">
    <location>
        <begin position="563"/>
        <end position="759"/>
    </location>
</feature>
<evidence type="ECO:0000256" key="2">
    <source>
        <dbReference type="SAM" id="MobiDB-lite"/>
    </source>
</evidence>
<feature type="compositionally biased region" description="Polar residues" evidence="2">
    <location>
        <begin position="1"/>
        <end position="10"/>
    </location>
</feature>
<dbReference type="InParanoid" id="A0A3N4LCM3"/>
<sequence length="759" mass="85557">MNTLKRSNTADPKRSPSLRAVSFRSGSSPRPASEHLIFGGDDDERRRFFDTTSREVFETWGDREGGTSSPVNKPVSLRKRQSLQLLDLENQVSKLTTENTELEHQNAQLMEESNRYRHQVTKLDDSLDKQKELLAKRDRELLELQESVAFYRKEVTRLSEANDSLGATNNTIQDAFKKDIAQINKKYDRKREQLIQLSKEHSEMQKQYSDLQGGMEKIIRQEIKVAIQDKDAEIDKLKDELGKAWLMVKKLQKEAFTAAAEAAQQISHAQETGKKEVNKYLNLKPEEYFPTAWKDFTDSILNWCGKFSRGSERSCLSLHRIADEWVRDRVEVVMLDDAGVRRLLKDKTKREIVLAAVVMRIIREAIFTRYLFGLTAEERQKLNGLERHLAESGPPSAVNLWRATTLTLLSQRPTFQDKRTQEAGTVVKDIVRALSGVLPQPTQLPPGLVDELRAIVATAVQLSIEMRTQRAQYMVPAPPNPVYDNNGDNVSKVIFTRKTMKVRSEGAPAPREEDLERERALVKLVVFPFVVQIGTQNGESYDEEKVVVPMDVCIVRPGENNLRTTSRAEVPPMPPLPGRLSRSATSAPGAGIETRERERERDPVPGKLSRSITSTNIERDHQAQHLSTSTPRTNGNGTTDPSEPRPGRIRRADTIGAAPTLPQGARGDREEIRREREYRERERQRRAEERERRAQAGVSADDETSSSAGASARRVPGGANRMSALMREGPGGLSPVPEGSPESMRVGRGVLGERDGRRV</sequence>
<dbReference type="STRING" id="1051890.A0A3N4LCM3"/>
<evidence type="ECO:0000313" key="3">
    <source>
        <dbReference type="EMBL" id="RPB19222.1"/>
    </source>
</evidence>
<proteinExistence type="predicted"/>
<dbReference type="EMBL" id="ML121595">
    <property type="protein sequence ID" value="RPB19222.1"/>
    <property type="molecule type" value="Genomic_DNA"/>
</dbReference>
<accession>A0A3N4LCM3</accession>
<organism evidence="3 4">
    <name type="scientific">Terfezia boudieri ATCC MYA-4762</name>
    <dbReference type="NCBI Taxonomy" id="1051890"/>
    <lineage>
        <taxon>Eukaryota</taxon>
        <taxon>Fungi</taxon>
        <taxon>Dikarya</taxon>
        <taxon>Ascomycota</taxon>
        <taxon>Pezizomycotina</taxon>
        <taxon>Pezizomycetes</taxon>
        <taxon>Pezizales</taxon>
        <taxon>Pezizaceae</taxon>
        <taxon>Terfezia</taxon>
    </lineage>
</organism>
<feature type="compositionally biased region" description="Polar residues" evidence="2">
    <location>
        <begin position="624"/>
        <end position="641"/>
    </location>
</feature>
<feature type="compositionally biased region" description="Basic and acidic residues" evidence="2">
    <location>
        <begin position="642"/>
        <end position="653"/>
    </location>
</feature>
<evidence type="ECO:0000313" key="4">
    <source>
        <dbReference type="Proteomes" id="UP000267821"/>
    </source>
</evidence>
<feature type="coiled-coil region" evidence="1">
    <location>
        <begin position="78"/>
        <end position="240"/>
    </location>
</feature>
<evidence type="ECO:0000256" key="1">
    <source>
        <dbReference type="SAM" id="Coils"/>
    </source>
</evidence>
<dbReference type="OrthoDB" id="5365701at2759"/>
<keyword evidence="1" id="KW-0175">Coiled coil</keyword>
<feature type="compositionally biased region" description="Basic and acidic residues" evidence="2">
    <location>
        <begin position="593"/>
        <end position="604"/>
    </location>
</feature>
<dbReference type="PANTHER" id="PTHR40641:SF2">
    <property type="entry name" value="INVOLUCRIN REPEAT PROTEIN"/>
    <property type="match status" value="1"/>
</dbReference>
<feature type="compositionally biased region" description="Basic and acidic residues" evidence="2">
    <location>
        <begin position="666"/>
        <end position="694"/>
    </location>
</feature>